<evidence type="ECO:0000313" key="2">
    <source>
        <dbReference type="EMBL" id="AKL82685.1"/>
    </source>
</evidence>
<name>A0A0H3WH70_YEASX</name>
<evidence type="ECO:0000313" key="3">
    <source>
        <dbReference type="EMBL" id="AKL83106.1"/>
    </source>
</evidence>
<accession>A0A0H3WH70</accession>
<gene>
    <name evidence="2" type="primary">orf107</name>
</gene>
<proteinExistence type="predicted"/>
<protein>
    <submittedName>
        <fullName evidence="2">Uncharacterized protein</fullName>
    </submittedName>
</protein>
<dbReference type="EMBL" id="KP712778">
    <property type="protein sequence ID" value="AKL82685.1"/>
    <property type="molecule type" value="Genomic_DNA"/>
</dbReference>
<feature type="region of interest" description="Disordered" evidence="1">
    <location>
        <begin position="87"/>
        <end position="107"/>
    </location>
</feature>
<sequence>MKKQNLNSILLMYINYIINYFNNIHKNQLKKDWIMEYEYMYKFLMNNMTCFIKWDNNKILLLLDMYYNVLYNYHKQRTPMSNKRLMNSKNIMVPGPGHGSRNPARRL</sequence>
<dbReference type="EMBL" id="KP712805">
    <property type="protein sequence ID" value="AKL83106.1"/>
    <property type="molecule type" value="Genomic_DNA"/>
</dbReference>
<geneLocation type="mitochondrion" evidence="2"/>
<organism evidence="2">
    <name type="scientific">Saccharomyces cerevisiae</name>
    <name type="common">Baker's yeast</name>
    <dbReference type="NCBI Taxonomy" id="4932"/>
    <lineage>
        <taxon>Eukaryota</taxon>
        <taxon>Fungi</taxon>
        <taxon>Dikarya</taxon>
        <taxon>Ascomycota</taxon>
        <taxon>Saccharomycotina</taxon>
        <taxon>Saccharomycetes</taxon>
        <taxon>Saccharomycetales</taxon>
        <taxon>Saccharomycetaceae</taxon>
        <taxon>Saccharomyces</taxon>
    </lineage>
</organism>
<reference evidence="2" key="1">
    <citation type="journal article" date="2015" name="G3 (Bethesda)">
        <title>A Dynamic Mobile DNA Family in the Yeast Mitochondrial Genome.</title>
        <authorList>
            <person name="Wu B."/>
            <person name="Hao W."/>
        </authorList>
    </citation>
    <scope>NUCLEOTIDE SEQUENCE</scope>
    <source>
        <strain evidence="2">L1374</strain>
        <strain evidence="3">UWOPS87-2421</strain>
    </source>
</reference>
<dbReference type="AlphaFoldDB" id="A0A0H3WH70"/>
<evidence type="ECO:0000256" key="1">
    <source>
        <dbReference type="SAM" id="MobiDB-lite"/>
    </source>
</evidence>
<keyword evidence="2" id="KW-0496">Mitochondrion</keyword>